<gene>
    <name evidence="5" type="ORF">Tco025E_03801</name>
</gene>
<dbReference type="RefSeq" id="XP_029229174.1">
    <property type="nucleotide sequence ID" value="XM_029370718.1"/>
</dbReference>
<evidence type="ECO:0000313" key="5">
    <source>
        <dbReference type="EMBL" id="RNF20345.1"/>
    </source>
</evidence>
<organism evidence="5 6">
    <name type="scientific">Trypanosoma conorhini</name>
    <dbReference type="NCBI Taxonomy" id="83891"/>
    <lineage>
        <taxon>Eukaryota</taxon>
        <taxon>Discoba</taxon>
        <taxon>Euglenozoa</taxon>
        <taxon>Kinetoplastea</taxon>
        <taxon>Metakinetoplastina</taxon>
        <taxon>Trypanosomatida</taxon>
        <taxon>Trypanosomatidae</taxon>
        <taxon>Trypanosoma</taxon>
    </lineage>
</organism>
<sequence length="154" mass="16763">MTSTDSGNNNNNNGGSPAPSEEAIVRRYQQLRQECLSLVSRISELENELHEHKLVAEALRPLNGDRRCHRLVGGALVERTVAEILPELDGNVKGIQEALEQLNKILAEKQAAMEEYARKHGVTVVQQHGQNPGGDQRGGTAAKPEGAEQRGVLV</sequence>
<evidence type="ECO:0000313" key="6">
    <source>
        <dbReference type="Proteomes" id="UP000284403"/>
    </source>
</evidence>
<protein>
    <submittedName>
        <fullName evidence="5">Prefoldin subunit 2</fullName>
    </submittedName>
</protein>
<dbReference type="InterPro" id="IPR002777">
    <property type="entry name" value="PFD_beta-like"/>
</dbReference>
<evidence type="ECO:0000256" key="3">
    <source>
        <dbReference type="SAM" id="Coils"/>
    </source>
</evidence>
<dbReference type="GO" id="GO:0051082">
    <property type="term" value="F:unfolded protein binding"/>
    <property type="evidence" value="ECO:0007669"/>
    <property type="project" value="InterPro"/>
</dbReference>
<dbReference type="OrthoDB" id="29646at2759"/>
<proteinExistence type="inferred from homology"/>
<dbReference type="GeneID" id="40317412"/>
<evidence type="ECO:0000256" key="2">
    <source>
        <dbReference type="ARBA" id="ARBA00023186"/>
    </source>
</evidence>
<reference evidence="5 6" key="1">
    <citation type="journal article" date="2018" name="BMC Genomics">
        <title>Genomic comparison of Trypanosoma conorhini and Trypanosoma rangeli to Trypanosoma cruzi strains of high and low virulence.</title>
        <authorList>
            <person name="Bradwell K.R."/>
            <person name="Koparde V.N."/>
            <person name="Matveyev A.V."/>
            <person name="Serrano M.G."/>
            <person name="Alves J.M."/>
            <person name="Parikh H."/>
            <person name="Huang B."/>
            <person name="Lee V."/>
            <person name="Espinosa-Alvarez O."/>
            <person name="Ortiz P.A."/>
            <person name="Costa-Martins A.G."/>
            <person name="Teixeira M.M."/>
            <person name="Buck G.A."/>
        </authorList>
    </citation>
    <scope>NUCLEOTIDE SEQUENCE [LARGE SCALE GENOMIC DNA]</scope>
    <source>
        <strain evidence="5 6">025E</strain>
    </source>
</reference>
<dbReference type="GO" id="GO:0006457">
    <property type="term" value="P:protein folding"/>
    <property type="evidence" value="ECO:0007669"/>
    <property type="project" value="InterPro"/>
</dbReference>
<comment type="caution">
    <text evidence="5">The sequence shown here is derived from an EMBL/GenBank/DDBJ whole genome shotgun (WGS) entry which is preliminary data.</text>
</comment>
<accession>A0A422PRH0</accession>
<dbReference type="EMBL" id="MKKU01000181">
    <property type="protein sequence ID" value="RNF20345.1"/>
    <property type="molecule type" value="Genomic_DNA"/>
</dbReference>
<dbReference type="Gene3D" id="1.10.287.370">
    <property type="match status" value="1"/>
</dbReference>
<dbReference type="CDD" id="cd23163">
    <property type="entry name" value="Prefoldin_2"/>
    <property type="match status" value="1"/>
</dbReference>
<dbReference type="Pfam" id="PF01920">
    <property type="entry name" value="Prefoldin_2"/>
    <property type="match status" value="1"/>
</dbReference>
<evidence type="ECO:0000256" key="1">
    <source>
        <dbReference type="ARBA" id="ARBA00008045"/>
    </source>
</evidence>
<dbReference type="SUPFAM" id="SSF46579">
    <property type="entry name" value="Prefoldin"/>
    <property type="match status" value="1"/>
</dbReference>
<name>A0A422PRH0_9TRYP</name>
<comment type="similarity">
    <text evidence="1">Belongs to the prefoldin subunit beta family.</text>
</comment>
<keyword evidence="6" id="KW-1185">Reference proteome</keyword>
<evidence type="ECO:0000256" key="4">
    <source>
        <dbReference type="SAM" id="MobiDB-lite"/>
    </source>
</evidence>
<dbReference type="PANTHER" id="PTHR13303">
    <property type="entry name" value="PREFOLDIN SUBUNIT 2"/>
    <property type="match status" value="1"/>
</dbReference>
<feature type="coiled-coil region" evidence="3">
    <location>
        <begin position="92"/>
        <end position="119"/>
    </location>
</feature>
<feature type="region of interest" description="Disordered" evidence="4">
    <location>
        <begin position="126"/>
        <end position="154"/>
    </location>
</feature>
<keyword evidence="2" id="KW-0143">Chaperone</keyword>
<dbReference type="FunFam" id="1.10.287.370:FF:000002">
    <property type="entry name" value="Prefoldin subunit 2"/>
    <property type="match status" value="1"/>
</dbReference>
<keyword evidence="3" id="KW-0175">Coiled coil</keyword>
<dbReference type="InterPro" id="IPR009053">
    <property type="entry name" value="Prefoldin"/>
</dbReference>
<dbReference type="Proteomes" id="UP000284403">
    <property type="component" value="Unassembled WGS sequence"/>
</dbReference>
<dbReference type="AlphaFoldDB" id="A0A422PRH0"/>
<dbReference type="InterPro" id="IPR027235">
    <property type="entry name" value="PFD2"/>
</dbReference>
<feature type="region of interest" description="Disordered" evidence="4">
    <location>
        <begin position="1"/>
        <end position="20"/>
    </location>
</feature>
<dbReference type="GO" id="GO:0016272">
    <property type="term" value="C:prefoldin complex"/>
    <property type="evidence" value="ECO:0007669"/>
    <property type="project" value="InterPro"/>
</dbReference>